<evidence type="ECO:0000256" key="2">
    <source>
        <dbReference type="ARBA" id="ARBA00022827"/>
    </source>
</evidence>
<dbReference type="EMBL" id="KQ030518">
    <property type="protein sequence ID" value="KJZ75340.1"/>
    <property type="molecule type" value="Genomic_DNA"/>
</dbReference>
<dbReference type="GO" id="GO:0016491">
    <property type="term" value="F:oxidoreductase activity"/>
    <property type="evidence" value="ECO:0007669"/>
    <property type="project" value="UniProtKB-KW"/>
</dbReference>
<reference evidence="6 7" key="1">
    <citation type="journal article" date="2014" name="Genome Biol. Evol.">
        <title>Comparative genomics and transcriptomics analyses reveal divergent lifestyle features of nematode endoparasitic fungus Hirsutella minnesotensis.</title>
        <authorList>
            <person name="Lai Y."/>
            <person name="Liu K."/>
            <person name="Zhang X."/>
            <person name="Zhang X."/>
            <person name="Li K."/>
            <person name="Wang N."/>
            <person name="Shu C."/>
            <person name="Wu Y."/>
            <person name="Wang C."/>
            <person name="Bushley K.E."/>
            <person name="Xiang M."/>
            <person name="Liu X."/>
        </authorList>
    </citation>
    <scope>NUCLEOTIDE SEQUENCE [LARGE SCALE GENOMIC DNA]</scope>
    <source>
        <strain evidence="6 7">3608</strain>
    </source>
</reference>
<feature type="region of interest" description="Disordered" evidence="4">
    <location>
        <begin position="15"/>
        <end position="34"/>
    </location>
</feature>
<dbReference type="Pfam" id="PF01494">
    <property type="entry name" value="FAD_binding_3"/>
    <property type="match status" value="1"/>
</dbReference>
<evidence type="ECO:0000313" key="6">
    <source>
        <dbReference type="EMBL" id="KJZ75340.1"/>
    </source>
</evidence>
<accession>A0A0F7ZPE1</accession>
<dbReference type="PANTHER" id="PTHR46865:SF2">
    <property type="entry name" value="MONOOXYGENASE"/>
    <property type="match status" value="1"/>
</dbReference>
<sequence>MITELEARIRQLNEALSTRDNPVPENHDKPDEGNIVREASDRLLAFIDARLPLFQQQEVIAEYVRGPGALWPLVKLPSDDVQKLRRTYPVLYVTVITFCPTSTGPSLNNQDESRDEIVLHAMHTLEARILGDGKQNVEMIKSLLVAAFWFRQARGRKHVRVDIVDEAAGTTKTEEYDIVVACDGLRSRTRDMILFTDLSRACVKSVNVFVAFFELPAEPQVASYARLYNLPGRRSAFIKPIDTEISSAYLGVAKFDQSLHEARESRNVDGLAKAASEANNFYFVEISQVKLKKWFNGRCVLLGDTALCPAVPIDGTG</sequence>
<keyword evidence="7" id="KW-1185">Reference proteome</keyword>
<keyword evidence="2" id="KW-0274">FAD</keyword>
<evidence type="ECO:0000256" key="1">
    <source>
        <dbReference type="ARBA" id="ARBA00022630"/>
    </source>
</evidence>
<feature type="compositionally biased region" description="Basic and acidic residues" evidence="4">
    <location>
        <begin position="25"/>
        <end position="34"/>
    </location>
</feature>
<dbReference type="OrthoDB" id="655030at2759"/>
<evidence type="ECO:0000313" key="7">
    <source>
        <dbReference type="Proteomes" id="UP000054481"/>
    </source>
</evidence>
<feature type="domain" description="FAD-binding" evidence="5">
    <location>
        <begin position="156"/>
        <end position="298"/>
    </location>
</feature>
<organism evidence="6 7">
    <name type="scientific">Hirsutella minnesotensis 3608</name>
    <dbReference type="NCBI Taxonomy" id="1043627"/>
    <lineage>
        <taxon>Eukaryota</taxon>
        <taxon>Fungi</taxon>
        <taxon>Dikarya</taxon>
        <taxon>Ascomycota</taxon>
        <taxon>Pezizomycotina</taxon>
        <taxon>Sordariomycetes</taxon>
        <taxon>Hypocreomycetidae</taxon>
        <taxon>Hypocreales</taxon>
        <taxon>Ophiocordycipitaceae</taxon>
        <taxon>Hirsutella</taxon>
    </lineage>
</organism>
<evidence type="ECO:0000259" key="5">
    <source>
        <dbReference type="Pfam" id="PF01494"/>
    </source>
</evidence>
<dbReference type="Gene3D" id="3.50.50.60">
    <property type="entry name" value="FAD/NAD(P)-binding domain"/>
    <property type="match status" value="1"/>
</dbReference>
<evidence type="ECO:0000256" key="4">
    <source>
        <dbReference type="SAM" id="MobiDB-lite"/>
    </source>
</evidence>
<dbReference type="InterPro" id="IPR002938">
    <property type="entry name" value="FAD-bd"/>
</dbReference>
<proteinExistence type="predicted"/>
<dbReference type="InterPro" id="IPR051704">
    <property type="entry name" value="FAD_aromatic-hydroxylase"/>
</dbReference>
<dbReference type="GO" id="GO:0071949">
    <property type="term" value="F:FAD binding"/>
    <property type="evidence" value="ECO:0007669"/>
    <property type="project" value="InterPro"/>
</dbReference>
<evidence type="ECO:0000256" key="3">
    <source>
        <dbReference type="ARBA" id="ARBA00023002"/>
    </source>
</evidence>
<keyword evidence="3" id="KW-0560">Oxidoreductase</keyword>
<dbReference type="AlphaFoldDB" id="A0A0F7ZPE1"/>
<protein>
    <recommendedName>
        <fullName evidence="5">FAD-binding domain-containing protein</fullName>
    </recommendedName>
</protein>
<dbReference type="Gene3D" id="3.30.9.10">
    <property type="entry name" value="D-Amino Acid Oxidase, subunit A, domain 2"/>
    <property type="match status" value="1"/>
</dbReference>
<dbReference type="PANTHER" id="PTHR46865">
    <property type="entry name" value="OXIDOREDUCTASE-RELATED"/>
    <property type="match status" value="1"/>
</dbReference>
<gene>
    <name evidence="6" type="ORF">HIM_05266</name>
</gene>
<dbReference type="SUPFAM" id="SSF51905">
    <property type="entry name" value="FAD/NAD(P)-binding domain"/>
    <property type="match status" value="1"/>
</dbReference>
<dbReference type="Proteomes" id="UP000054481">
    <property type="component" value="Unassembled WGS sequence"/>
</dbReference>
<keyword evidence="1" id="KW-0285">Flavoprotein</keyword>
<dbReference type="InterPro" id="IPR036188">
    <property type="entry name" value="FAD/NAD-bd_sf"/>
</dbReference>
<name>A0A0F7ZPE1_9HYPO</name>